<dbReference type="EMBL" id="KZ452037">
    <property type="protein sequence ID" value="PKA49673.1"/>
    <property type="molecule type" value="Genomic_DNA"/>
</dbReference>
<evidence type="ECO:0000313" key="3">
    <source>
        <dbReference type="Proteomes" id="UP000236161"/>
    </source>
</evidence>
<protein>
    <submittedName>
        <fullName evidence="2">Uncharacterized protein</fullName>
    </submittedName>
</protein>
<evidence type="ECO:0000256" key="1">
    <source>
        <dbReference type="SAM" id="MobiDB-lite"/>
    </source>
</evidence>
<keyword evidence="3" id="KW-1185">Reference proteome</keyword>
<accession>A0A2I0A2C5</accession>
<dbReference type="Proteomes" id="UP000236161">
    <property type="component" value="Unassembled WGS sequence"/>
</dbReference>
<feature type="compositionally biased region" description="Polar residues" evidence="1">
    <location>
        <begin position="56"/>
        <end position="67"/>
    </location>
</feature>
<feature type="region of interest" description="Disordered" evidence="1">
    <location>
        <begin position="56"/>
        <end position="86"/>
    </location>
</feature>
<dbReference type="AlphaFoldDB" id="A0A2I0A2C5"/>
<sequence length="106" mass="11795">MQEGGFLRLLERQAGALSIWNSTFSEHECSGRIIMPTQPFCLGLLNACKSCESSAPMSRTQRSTDSSRLSHKYAGQGRGSQSPKQQITWHVNFSHLKRISTRPVTA</sequence>
<proteinExistence type="predicted"/>
<name>A0A2I0A2C5_9ASPA</name>
<gene>
    <name evidence="2" type="ORF">AXF42_Ash004214</name>
</gene>
<organism evidence="2 3">
    <name type="scientific">Apostasia shenzhenica</name>
    <dbReference type="NCBI Taxonomy" id="1088818"/>
    <lineage>
        <taxon>Eukaryota</taxon>
        <taxon>Viridiplantae</taxon>
        <taxon>Streptophyta</taxon>
        <taxon>Embryophyta</taxon>
        <taxon>Tracheophyta</taxon>
        <taxon>Spermatophyta</taxon>
        <taxon>Magnoliopsida</taxon>
        <taxon>Liliopsida</taxon>
        <taxon>Asparagales</taxon>
        <taxon>Orchidaceae</taxon>
        <taxon>Apostasioideae</taxon>
        <taxon>Apostasia</taxon>
    </lineage>
</organism>
<reference evidence="2 3" key="1">
    <citation type="journal article" date="2017" name="Nature">
        <title>The Apostasia genome and the evolution of orchids.</title>
        <authorList>
            <person name="Zhang G.Q."/>
            <person name="Liu K.W."/>
            <person name="Li Z."/>
            <person name="Lohaus R."/>
            <person name="Hsiao Y.Y."/>
            <person name="Niu S.C."/>
            <person name="Wang J.Y."/>
            <person name="Lin Y.C."/>
            <person name="Xu Q."/>
            <person name="Chen L.J."/>
            <person name="Yoshida K."/>
            <person name="Fujiwara S."/>
            <person name="Wang Z.W."/>
            <person name="Zhang Y.Q."/>
            <person name="Mitsuda N."/>
            <person name="Wang M."/>
            <person name="Liu G.H."/>
            <person name="Pecoraro L."/>
            <person name="Huang H.X."/>
            <person name="Xiao X.J."/>
            <person name="Lin M."/>
            <person name="Wu X.Y."/>
            <person name="Wu W.L."/>
            <person name="Chen Y.Y."/>
            <person name="Chang S.B."/>
            <person name="Sakamoto S."/>
            <person name="Ohme-Takagi M."/>
            <person name="Yagi M."/>
            <person name="Zeng S.J."/>
            <person name="Shen C.Y."/>
            <person name="Yeh C.M."/>
            <person name="Luo Y.B."/>
            <person name="Tsai W.C."/>
            <person name="Van de Peer Y."/>
            <person name="Liu Z.J."/>
        </authorList>
    </citation>
    <scope>NUCLEOTIDE SEQUENCE [LARGE SCALE GENOMIC DNA]</scope>
    <source>
        <strain evidence="3">cv. Shenzhen</strain>
        <tissue evidence="2">Stem</tissue>
    </source>
</reference>
<evidence type="ECO:0000313" key="2">
    <source>
        <dbReference type="EMBL" id="PKA49673.1"/>
    </source>
</evidence>